<evidence type="ECO:0000313" key="3">
    <source>
        <dbReference type="EMBL" id="SVD74137.1"/>
    </source>
</evidence>
<evidence type="ECO:0000259" key="2">
    <source>
        <dbReference type="Pfam" id="PF00389"/>
    </source>
</evidence>
<dbReference type="PANTHER" id="PTHR10996:SF283">
    <property type="entry name" value="GLYOXYLATE_HYDROXYPYRUVATE REDUCTASE B"/>
    <property type="match status" value="1"/>
</dbReference>
<dbReference type="AlphaFoldDB" id="A0A382XSN0"/>
<proteinExistence type="predicted"/>
<name>A0A382XSN0_9ZZZZ</name>
<reference evidence="3" key="1">
    <citation type="submission" date="2018-05" db="EMBL/GenBank/DDBJ databases">
        <authorList>
            <person name="Lanie J.A."/>
            <person name="Ng W.-L."/>
            <person name="Kazmierczak K.M."/>
            <person name="Andrzejewski T.M."/>
            <person name="Davidsen T.M."/>
            <person name="Wayne K.J."/>
            <person name="Tettelin H."/>
            <person name="Glass J.I."/>
            <person name="Rusch D."/>
            <person name="Podicherti R."/>
            <person name="Tsui H.-C.T."/>
            <person name="Winkler M.E."/>
        </authorList>
    </citation>
    <scope>NUCLEOTIDE SEQUENCE</scope>
</reference>
<dbReference type="GO" id="GO:0030267">
    <property type="term" value="F:glyoxylate reductase (NADPH) activity"/>
    <property type="evidence" value="ECO:0007669"/>
    <property type="project" value="TreeGrafter"/>
</dbReference>
<dbReference type="SUPFAM" id="SSF52283">
    <property type="entry name" value="Formate/glycerate dehydrogenase catalytic domain-like"/>
    <property type="match status" value="1"/>
</dbReference>
<protein>
    <recommendedName>
        <fullName evidence="2">D-isomer specific 2-hydroxyacid dehydrogenase catalytic domain-containing protein</fullName>
    </recommendedName>
</protein>
<organism evidence="3">
    <name type="scientific">marine metagenome</name>
    <dbReference type="NCBI Taxonomy" id="408172"/>
    <lineage>
        <taxon>unclassified sequences</taxon>
        <taxon>metagenomes</taxon>
        <taxon>ecological metagenomes</taxon>
    </lineage>
</organism>
<gene>
    <name evidence="3" type="ORF">METZ01_LOCUS426991</name>
</gene>
<feature type="domain" description="D-isomer specific 2-hydroxyacid dehydrogenase catalytic" evidence="2">
    <location>
        <begin position="32"/>
        <end position="114"/>
    </location>
</feature>
<dbReference type="GO" id="GO:0051287">
    <property type="term" value="F:NAD binding"/>
    <property type="evidence" value="ECO:0007669"/>
    <property type="project" value="InterPro"/>
</dbReference>
<dbReference type="InterPro" id="IPR050223">
    <property type="entry name" value="D-isomer_2-hydroxyacid_DH"/>
</dbReference>
<dbReference type="GO" id="GO:0005829">
    <property type="term" value="C:cytosol"/>
    <property type="evidence" value="ECO:0007669"/>
    <property type="project" value="TreeGrafter"/>
</dbReference>
<feature type="non-terminal residue" evidence="3">
    <location>
        <position position="140"/>
    </location>
</feature>
<dbReference type="GO" id="GO:0016618">
    <property type="term" value="F:hydroxypyruvate reductase [NAD(P)H] activity"/>
    <property type="evidence" value="ECO:0007669"/>
    <property type="project" value="TreeGrafter"/>
</dbReference>
<dbReference type="PANTHER" id="PTHR10996">
    <property type="entry name" value="2-HYDROXYACID DEHYDROGENASE-RELATED"/>
    <property type="match status" value="1"/>
</dbReference>
<accession>A0A382XSN0</accession>
<dbReference type="Pfam" id="PF00389">
    <property type="entry name" value="2-Hacid_dh"/>
    <property type="match status" value="1"/>
</dbReference>
<evidence type="ECO:0000256" key="1">
    <source>
        <dbReference type="ARBA" id="ARBA00023002"/>
    </source>
</evidence>
<keyword evidence="1" id="KW-0560">Oxidoreductase</keyword>
<dbReference type="EMBL" id="UINC01170205">
    <property type="protein sequence ID" value="SVD74137.1"/>
    <property type="molecule type" value="Genomic_DNA"/>
</dbReference>
<sequence length="140" mass="15906">MKNKVLISAPPIIPNIHSYEELFKENDIDYFIPPYEVVASLNEKQLIKLLKDVDGILCGDDELNKNVLRACNKLKVISKWGTGIDSIDKNEAKKLGIHVVRVKDAFADPVADTVIGYILVFARNLIQKDKIVRNFQWQKA</sequence>
<dbReference type="InterPro" id="IPR006139">
    <property type="entry name" value="D-isomer_2_OHA_DH_cat_dom"/>
</dbReference>
<dbReference type="Gene3D" id="3.40.50.720">
    <property type="entry name" value="NAD(P)-binding Rossmann-like Domain"/>
    <property type="match status" value="1"/>
</dbReference>